<organism evidence="3 4">
    <name type="scientific">Anopheles minimus</name>
    <dbReference type="NCBI Taxonomy" id="112268"/>
    <lineage>
        <taxon>Eukaryota</taxon>
        <taxon>Metazoa</taxon>
        <taxon>Ecdysozoa</taxon>
        <taxon>Arthropoda</taxon>
        <taxon>Hexapoda</taxon>
        <taxon>Insecta</taxon>
        <taxon>Pterygota</taxon>
        <taxon>Neoptera</taxon>
        <taxon>Endopterygota</taxon>
        <taxon>Diptera</taxon>
        <taxon>Nematocera</taxon>
        <taxon>Culicoidea</taxon>
        <taxon>Culicidae</taxon>
        <taxon>Anophelinae</taxon>
        <taxon>Anopheles</taxon>
    </lineage>
</organism>
<dbReference type="STRING" id="112268.A0A182WBN0"/>
<name>A0A182WBN0_9DIPT</name>
<sequence>MLPTSSYSSRAASASVAGPGLPCTGPPTRPRMLLIMVPTVLLLLLFLPGVVLGDYENTWNSYYEQPCCGGTTNGPFHLRHHGASASVAGPGLPCTGPPTRPRMLLIMVPTVLLLLLFLPGVVLGDYENTWNSYYEQPCCGGTTNGPFHLRHHGAGPA</sequence>
<protein>
    <submittedName>
        <fullName evidence="3">Uncharacterized protein</fullName>
    </submittedName>
</protein>
<keyword evidence="2" id="KW-1133">Transmembrane helix</keyword>
<evidence type="ECO:0000256" key="2">
    <source>
        <dbReference type="SAM" id="Phobius"/>
    </source>
</evidence>
<feature type="transmembrane region" description="Helical" evidence="2">
    <location>
        <begin position="33"/>
        <end position="53"/>
    </location>
</feature>
<feature type="region of interest" description="Disordered" evidence="1">
    <location>
        <begin position="1"/>
        <end position="22"/>
    </location>
</feature>
<evidence type="ECO:0000256" key="1">
    <source>
        <dbReference type="SAM" id="MobiDB-lite"/>
    </source>
</evidence>
<reference evidence="4" key="1">
    <citation type="submission" date="2013-03" db="EMBL/GenBank/DDBJ databases">
        <title>The Genome Sequence of Anopheles minimus MINIMUS1.</title>
        <authorList>
            <consortium name="The Broad Institute Genomics Platform"/>
            <person name="Neafsey D.E."/>
            <person name="Walton C."/>
            <person name="Walker B."/>
            <person name="Young S.K."/>
            <person name="Zeng Q."/>
            <person name="Gargeya S."/>
            <person name="Fitzgerald M."/>
            <person name="Haas B."/>
            <person name="Abouelleil A."/>
            <person name="Allen A.W."/>
            <person name="Alvarado L."/>
            <person name="Arachchi H.M."/>
            <person name="Berlin A.M."/>
            <person name="Chapman S.B."/>
            <person name="Gainer-Dewar J."/>
            <person name="Goldberg J."/>
            <person name="Griggs A."/>
            <person name="Gujja S."/>
            <person name="Hansen M."/>
            <person name="Howarth C."/>
            <person name="Imamovic A."/>
            <person name="Ireland A."/>
            <person name="Larimer J."/>
            <person name="McCowan C."/>
            <person name="Murphy C."/>
            <person name="Pearson M."/>
            <person name="Poon T.W."/>
            <person name="Priest M."/>
            <person name="Roberts A."/>
            <person name="Saif S."/>
            <person name="Shea T."/>
            <person name="Sisk P."/>
            <person name="Sykes S."/>
            <person name="Wortman J."/>
            <person name="Nusbaum C."/>
            <person name="Birren B."/>
        </authorList>
    </citation>
    <scope>NUCLEOTIDE SEQUENCE [LARGE SCALE GENOMIC DNA]</scope>
    <source>
        <strain evidence="4">MINIMUS1</strain>
    </source>
</reference>
<dbReference type="Proteomes" id="UP000075920">
    <property type="component" value="Unassembled WGS sequence"/>
</dbReference>
<reference evidence="3" key="2">
    <citation type="submission" date="2020-05" db="UniProtKB">
        <authorList>
            <consortium name="EnsemblMetazoa"/>
        </authorList>
    </citation>
    <scope>IDENTIFICATION</scope>
    <source>
        <strain evidence="3">MINIMUS1</strain>
    </source>
</reference>
<keyword evidence="2" id="KW-0472">Membrane</keyword>
<dbReference type="EnsemblMetazoa" id="AMIN007759-RA">
    <property type="protein sequence ID" value="AMIN007759-PA"/>
    <property type="gene ID" value="AMIN007759"/>
</dbReference>
<dbReference type="VEuPathDB" id="VectorBase:AMIN007759"/>
<dbReference type="AlphaFoldDB" id="A0A182WBN0"/>
<keyword evidence="2" id="KW-0812">Transmembrane</keyword>
<accession>A0A182WBN0</accession>
<evidence type="ECO:0000313" key="4">
    <source>
        <dbReference type="Proteomes" id="UP000075920"/>
    </source>
</evidence>
<feature type="compositionally biased region" description="Low complexity" evidence="1">
    <location>
        <begin position="1"/>
        <end position="17"/>
    </location>
</feature>
<feature type="transmembrane region" description="Helical" evidence="2">
    <location>
        <begin position="103"/>
        <end position="123"/>
    </location>
</feature>
<proteinExistence type="predicted"/>
<evidence type="ECO:0000313" key="3">
    <source>
        <dbReference type="EnsemblMetazoa" id="AMIN007759-PA"/>
    </source>
</evidence>
<keyword evidence="4" id="KW-1185">Reference proteome</keyword>